<feature type="modified residue" description="4-aspartylphosphate" evidence="4">
    <location>
        <position position="53"/>
    </location>
</feature>
<dbReference type="InterPro" id="IPR050595">
    <property type="entry name" value="Bact_response_regulator"/>
</dbReference>
<keyword evidence="3" id="KW-0804">Transcription</keyword>
<dbReference type="OrthoDB" id="9786548at2"/>
<dbReference type="EMBL" id="CP000774">
    <property type="protein sequence ID" value="ABS61687.1"/>
    <property type="molecule type" value="Genomic_DNA"/>
</dbReference>
<dbReference type="Pfam" id="PF00072">
    <property type="entry name" value="Response_reg"/>
    <property type="match status" value="1"/>
</dbReference>
<dbReference type="AlphaFoldDB" id="A7HP54"/>
<dbReference type="CDD" id="cd00156">
    <property type="entry name" value="REC"/>
    <property type="match status" value="1"/>
</dbReference>
<keyword evidence="7" id="KW-1185">Reference proteome</keyword>
<evidence type="ECO:0000256" key="1">
    <source>
        <dbReference type="ARBA" id="ARBA00022553"/>
    </source>
</evidence>
<sequence>MRACVLVADDDPVQLQEMVEFLQSINVDVITAVDGHDAIEQITRERPRILMLDVNMPGWDGVRVAEAARNLNHKVITMLMTAESETYHYASLADCGAVAVFRKPVQLAKISDFLRSALGEATAA</sequence>
<feature type="domain" description="Response regulatory" evidence="5">
    <location>
        <begin position="4"/>
        <end position="118"/>
    </location>
</feature>
<dbReference type="Proteomes" id="UP000006377">
    <property type="component" value="Chromosome"/>
</dbReference>
<evidence type="ECO:0000313" key="7">
    <source>
        <dbReference type="Proteomes" id="UP000006377"/>
    </source>
</evidence>
<organism evidence="6 7">
    <name type="scientific">Parvibaculum lavamentivorans (strain DS-1 / DSM 13023 / NCIMB 13966)</name>
    <dbReference type="NCBI Taxonomy" id="402881"/>
    <lineage>
        <taxon>Bacteria</taxon>
        <taxon>Pseudomonadati</taxon>
        <taxon>Pseudomonadota</taxon>
        <taxon>Alphaproteobacteria</taxon>
        <taxon>Hyphomicrobiales</taxon>
        <taxon>Parvibaculaceae</taxon>
        <taxon>Parvibaculum</taxon>
    </lineage>
</organism>
<reference evidence="6 7" key="1">
    <citation type="journal article" date="2011" name="Stand. Genomic Sci.">
        <title>Complete genome sequence of Parvibaculum lavamentivorans type strain (DS-1(T)).</title>
        <authorList>
            <person name="Schleheck D."/>
            <person name="Weiss M."/>
            <person name="Pitluck S."/>
            <person name="Bruce D."/>
            <person name="Land M.L."/>
            <person name="Han S."/>
            <person name="Saunders E."/>
            <person name="Tapia R."/>
            <person name="Detter C."/>
            <person name="Brettin T."/>
            <person name="Han J."/>
            <person name="Woyke T."/>
            <person name="Goodwin L."/>
            <person name="Pennacchio L."/>
            <person name="Nolan M."/>
            <person name="Cook A.M."/>
            <person name="Kjelleberg S."/>
            <person name="Thomas T."/>
        </authorList>
    </citation>
    <scope>NUCLEOTIDE SEQUENCE [LARGE SCALE GENOMIC DNA]</scope>
    <source>
        <strain evidence="7">DS-1 / DSM 13023 / NCIMB 13966</strain>
    </source>
</reference>
<evidence type="ECO:0000256" key="4">
    <source>
        <dbReference type="PROSITE-ProRule" id="PRU00169"/>
    </source>
</evidence>
<evidence type="ECO:0000313" key="6">
    <source>
        <dbReference type="EMBL" id="ABS61687.1"/>
    </source>
</evidence>
<keyword evidence="1 4" id="KW-0597">Phosphoprotein</keyword>
<dbReference type="InterPro" id="IPR011006">
    <property type="entry name" value="CheY-like_superfamily"/>
</dbReference>
<dbReference type="KEGG" id="pla:Plav_0064"/>
<dbReference type="HOGENOM" id="CLU_000445_69_15_5"/>
<evidence type="ECO:0000256" key="3">
    <source>
        <dbReference type="ARBA" id="ARBA00023163"/>
    </source>
</evidence>
<dbReference type="PROSITE" id="PS50110">
    <property type="entry name" value="RESPONSE_REGULATORY"/>
    <property type="match status" value="1"/>
</dbReference>
<keyword evidence="2" id="KW-0805">Transcription regulation</keyword>
<proteinExistence type="predicted"/>
<dbReference type="PANTHER" id="PTHR44591:SF3">
    <property type="entry name" value="RESPONSE REGULATORY DOMAIN-CONTAINING PROTEIN"/>
    <property type="match status" value="1"/>
</dbReference>
<dbReference type="RefSeq" id="WP_011994978.1">
    <property type="nucleotide sequence ID" value="NC_009719.1"/>
</dbReference>
<dbReference type="eggNOG" id="COG0745">
    <property type="taxonomic scope" value="Bacteria"/>
</dbReference>
<accession>A7HP54</accession>
<gene>
    <name evidence="6" type="ordered locus">Plav_0064</name>
</gene>
<protein>
    <submittedName>
        <fullName evidence="6">Response regulator receiver protein</fullName>
    </submittedName>
</protein>
<dbReference type="InterPro" id="IPR001789">
    <property type="entry name" value="Sig_transdc_resp-reg_receiver"/>
</dbReference>
<dbReference type="Gene3D" id="3.40.50.2300">
    <property type="match status" value="1"/>
</dbReference>
<dbReference type="SMART" id="SM00448">
    <property type="entry name" value="REC"/>
    <property type="match status" value="1"/>
</dbReference>
<dbReference type="STRING" id="402881.Plav_0064"/>
<name>A7HP54_PARL1</name>
<evidence type="ECO:0000256" key="2">
    <source>
        <dbReference type="ARBA" id="ARBA00023015"/>
    </source>
</evidence>
<evidence type="ECO:0000259" key="5">
    <source>
        <dbReference type="PROSITE" id="PS50110"/>
    </source>
</evidence>
<dbReference type="GO" id="GO:0000160">
    <property type="term" value="P:phosphorelay signal transduction system"/>
    <property type="evidence" value="ECO:0007669"/>
    <property type="project" value="InterPro"/>
</dbReference>
<dbReference type="PANTHER" id="PTHR44591">
    <property type="entry name" value="STRESS RESPONSE REGULATOR PROTEIN 1"/>
    <property type="match status" value="1"/>
</dbReference>
<dbReference type="SUPFAM" id="SSF52172">
    <property type="entry name" value="CheY-like"/>
    <property type="match status" value="1"/>
</dbReference>